<dbReference type="Pfam" id="PF12911">
    <property type="entry name" value="OppC_N"/>
    <property type="match status" value="1"/>
</dbReference>
<evidence type="ECO:0000259" key="8">
    <source>
        <dbReference type="PROSITE" id="PS50928"/>
    </source>
</evidence>
<dbReference type="SUPFAM" id="SSF161098">
    <property type="entry name" value="MetI-like"/>
    <property type="match status" value="1"/>
</dbReference>
<protein>
    <submittedName>
        <fullName evidence="9">ABC transporter permease</fullName>
    </submittedName>
</protein>
<feature type="transmembrane region" description="Helical" evidence="7">
    <location>
        <begin position="273"/>
        <end position="293"/>
    </location>
</feature>
<evidence type="ECO:0000256" key="2">
    <source>
        <dbReference type="ARBA" id="ARBA00022448"/>
    </source>
</evidence>
<dbReference type="PROSITE" id="PS50928">
    <property type="entry name" value="ABC_TM1"/>
    <property type="match status" value="1"/>
</dbReference>
<dbReference type="Pfam" id="PF00528">
    <property type="entry name" value="BPD_transp_1"/>
    <property type="match status" value="1"/>
</dbReference>
<dbReference type="InterPro" id="IPR053523">
    <property type="entry name" value="Oligopeptide_permease_AppC"/>
</dbReference>
<evidence type="ECO:0000256" key="7">
    <source>
        <dbReference type="RuleBase" id="RU363032"/>
    </source>
</evidence>
<dbReference type="GO" id="GO:0055085">
    <property type="term" value="P:transmembrane transport"/>
    <property type="evidence" value="ECO:0007669"/>
    <property type="project" value="InterPro"/>
</dbReference>
<feature type="transmembrane region" description="Helical" evidence="7">
    <location>
        <begin position="219"/>
        <end position="237"/>
    </location>
</feature>
<dbReference type="InterPro" id="IPR000515">
    <property type="entry name" value="MetI-like"/>
</dbReference>
<gene>
    <name evidence="9" type="ORF">IC620_00760</name>
</gene>
<comment type="subcellular location">
    <subcellularLocation>
        <location evidence="1 7">Cell membrane</location>
        <topology evidence="1 7">Multi-pass membrane protein</topology>
    </subcellularLocation>
</comment>
<dbReference type="PANTHER" id="PTHR43386">
    <property type="entry name" value="OLIGOPEPTIDE TRANSPORT SYSTEM PERMEASE PROTEIN APPC"/>
    <property type="match status" value="1"/>
</dbReference>
<reference evidence="9" key="1">
    <citation type="submission" date="2020-09" db="EMBL/GenBank/DDBJ databases">
        <title>A novel bacterium of genus Hazenella, isolated from South China Sea.</title>
        <authorList>
            <person name="Huang H."/>
            <person name="Mo K."/>
            <person name="Hu Y."/>
        </authorList>
    </citation>
    <scope>NUCLEOTIDE SEQUENCE</scope>
    <source>
        <strain evidence="9">IB182357</strain>
    </source>
</reference>
<proteinExistence type="inferred from homology"/>
<evidence type="ECO:0000256" key="3">
    <source>
        <dbReference type="ARBA" id="ARBA00022475"/>
    </source>
</evidence>
<dbReference type="InterPro" id="IPR025966">
    <property type="entry name" value="OppC_N"/>
</dbReference>
<dbReference type="InterPro" id="IPR050366">
    <property type="entry name" value="BP-dependent_transpt_permease"/>
</dbReference>
<comment type="caution">
    <text evidence="9">The sequence shown here is derived from an EMBL/GenBank/DDBJ whole genome shotgun (WGS) entry which is preliminary data.</text>
</comment>
<feature type="transmembrane region" description="Helical" evidence="7">
    <location>
        <begin position="41"/>
        <end position="62"/>
    </location>
</feature>
<dbReference type="PANTHER" id="PTHR43386:SF1">
    <property type="entry name" value="D,D-DIPEPTIDE TRANSPORT SYSTEM PERMEASE PROTEIN DDPC-RELATED"/>
    <property type="match status" value="1"/>
</dbReference>
<accession>A0A926RT53</accession>
<keyword evidence="4 7" id="KW-0812">Transmembrane</keyword>
<dbReference type="RefSeq" id="WP_191139202.1">
    <property type="nucleotide sequence ID" value="NZ_JACXAG020000002.1"/>
</dbReference>
<comment type="similarity">
    <text evidence="7">Belongs to the binding-protein-dependent transport system permease family.</text>
</comment>
<dbReference type="GO" id="GO:0005886">
    <property type="term" value="C:plasma membrane"/>
    <property type="evidence" value="ECO:0007669"/>
    <property type="project" value="UniProtKB-SubCell"/>
</dbReference>
<dbReference type="Proteomes" id="UP000661691">
    <property type="component" value="Unassembled WGS sequence"/>
</dbReference>
<keyword evidence="3" id="KW-1003">Cell membrane</keyword>
<feature type="transmembrane region" description="Helical" evidence="7">
    <location>
        <begin position="140"/>
        <end position="160"/>
    </location>
</feature>
<evidence type="ECO:0000256" key="6">
    <source>
        <dbReference type="ARBA" id="ARBA00023136"/>
    </source>
</evidence>
<sequence>MSNPNIKIDENTKTPIGSHKAIKGQSPFQLAFTRFRKNKGALIGLIILTLITLISIAAPILIQVDPSATDLYNTSAEPSSEKWLGTNDAGQDVFARLIYGGRISLLIGFATMMLTVLIGGTLGALAGYFGKWVDMVIMRLTDVLLTLPTLLMVLFLVALLERTNEWILIIALGCTAWASTARIIRSEFLSLREREFVLGAKAIGANDFYIIARHMIPNVLAPLIVAATLLVANMILVESALSFLGMGVPPTTPTWGNMLNEALNMRVIEEQPWLWVPPGIMVVLTVLCINFIGDGLRDAFDTKSTRR</sequence>
<feature type="transmembrane region" description="Helical" evidence="7">
    <location>
        <begin position="103"/>
        <end position="128"/>
    </location>
</feature>
<keyword evidence="2 7" id="KW-0813">Transport</keyword>
<dbReference type="CDD" id="cd06261">
    <property type="entry name" value="TM_PBP2"/>
    <property type="match status" value="1"/>
</dbReference>
<name>A0A926RT53_9BACL</name>
<evidence type="ECO:0000313" key="10">
    <source>
        <dbReference type="Proteomes" id="UP000661691"/>
    </source>
</evidence>
<dbReference type="Gene3D" id="1.10.3720.10">
    <property type="entry name" value="MetI-like"/>
    <property type="match status" value="1"/>
</dbReference>
<evidence type="ECO:0000256" key="5">
    <source>
        <dbReference type="ARBA" id="ARBA00022989"/>
    </source>
</evidence>
<organism evidence="9 10">
    <name type="scientific">Polycladospora coralii</name>
    <dbReference type="NCBI Taxonomy" id="2771432"/>
    <lineage>
        <taxon>Bacteria</taxon>
        <taxon>Bacillati</taxon>
        <taxon>Bacillota</taxon>
        <taxon>Bacilli</taxon>
        <taxon>Bacillales</taxon>
        <taxon>Thermoactinomycetaceae</taxon>
        <taxon>Polycladospora</taxon>
    </lineage>
</organism>
<evidence type="ECO:0000256" key="1">
    <source>
        <dbReference type="ARBA" id="ARBA00004651"/>
    </source>
</evidence>
<dbReference type="InterPro" id="IPR035906">
    <property type="entry name" value="MetI-like_sf"/>
</dbReference>
<keyword evidence="5 7" id="KW-1133">Transmembrane helix</keyword>
<feature type="domain" description="ABC transmembrane type-1" evidence="8">
    <location>
        <begin position="101"/>
        <end position="293"/>
    </location>
</feature>
<keyword evidence="6 7" id="KW-0472">Membrane</keyword>
<evidence type="ECO:0000256" key="4">
    <source>
        <dbReference type="ARBA" id="ARBA00022692"/>
    </source>
</evidence>
<feature type="transmembrane region" description="Helical" evidence="7">
    <location>
        <begin position="166"/>
        <end position="184"/>
    </location>
</feature>
<keyword evidence="10" id="KW-1185">Reference proteome</keyword>
<dbReference type="AlphaFoldDB" id="A0A926RT53"/>
<dbReference type="NCBIfam" id="NF045476">
    <property type="entry name" value="Opp4C"/>
    <property type="match status" value="1"/>
</dbReference>
<dbReference type="EMBL" id="JACXAH010000002">
    <property type="protein sequence ID" value="MBD1370892.1"/>
    <property type="molecule type" value="Genomic_DNA"/>
</dbReference>
<evidence type="ECO:0000313" key="9">
    <source>
        <dbReference type="EMBL" id="MBD1370892.1"/>
    </source>
</evidence>